<comment type="caution">
    <text evidence="2">The sequence shown here is derived from an EMBL/GenBank/DDBJ whole genome shotgun (WGS) entry which is preliminary data.</text>
</comment>
<reference evidence="2" key="1">
    <citation type="submission" date="2021-09" db="EMBL/GenBank/DDBJ databases">
        <title>Genome of Aequorivita sp. strain F47161.</title>
        <authorList>
            <person name="Wang Y."/>
        </authorList>
    </citation>
    <scope>NUCLEOTIDE SEQUENCE</scope>
    <source>
        <strain evidence="2">F47161</strain>
    </source>
</reference>
<keyword evidence="3" id="KW-1185">Reference proteome</keyword>
<dbReference type="PROSITE" id="PS51257">
    <property type="entry name" value="PROKAR_LIPOPROTEIN"/>
    <property type="match status" value="1"/>
</dbReference>
<dbReference type="EMBL" id="JAIRBA010000086">
    <property type="protein sequence ID" value="MCG2420542.1"/>
    <property type="molecule type" value="Genomic_DNA"/>
</dbReference>
<proteinExistence type="predicted"/>
<organism evidence="2 3">
    <name type="scientific">Aequorivita vitellina</name>
    <dbReference type="NCBI Taxonomy" id="2874475"/>
    <lineage>
        <taxon>Bacteria</taxon>
        <taxon>Pseudomonadati</taxon>
        <taxon>Bacteroidota</taxon>
        <taxon>Flavobacteriia</taxon>
        <taxon>Flavobacteriales</taxon>
        <taxon>Flavobacteriaceae</taxon>
        <taxon>Aequorivita</taxon>
    </lineage>
</organism>
<feature type="signal peptide" evidence="1">
    <location>
        <begin position="1"/>
        <end position="24"/>
    </location>
</feature>
<evidence type="ECO:0000256" key="1">
    <source>
        <dbReference type="SAM" id="SignalP"/>
    </source>
</evidence>
<dbReference type="RefSeq" id="WP_237604304.1">
    <property type="nucleotide sequence ID" value="NZ_JAIRBA010000086.1"/>
</dbReference>
<sequence length="248" mass="28987">MLKRNILILLSFLLLISCNNGVNYVPQNDGKSHLIDFDLFSIILPKDFKYKKVDGIDSFVGEIKNGKSKFIFDYGWYSPSPPMNKESFIEDSRKSMDFETMQKFLNQIDLEKYQNEKGEINPGEITKKIKNLTLHKMSDNLIFDKGPESKCEFYYSLEFEGMEYYVSFCIPEENKSKFEFYELKTDTIGKYKRTIALWTDKKNPNISSVNFEPINKETDTNELSIGIKSNMEFDKDELKSIFESVTLK</sequence>
<dbReference type="AlphaFoldDB" id="A0A9X1U4Q6"/>
<evidence type="ECO:0008006" key="4">
    <source>
        <dbReference type="Google" id="ProtNLM"/>
    </source>
</evidence>
<gene>
    <name evidence="2" type="ORF">K8089_16085</name>
</gene>
<evidence type="ECO:0000313" key="3">
    <source>
        <dbReference type="Proteomes" id="UP001139461"/>
    </source>
</evidence>
<evidence type="ECO:0000313" key="2">
    <source>
        <dbReference type="EMBL" id="MCG2420542.1"/>
    </source>
</evidence>
<name>A0A9X1U4Q6_9FLAO</name>
<accession>A0A9X1U4Q6</accession>
<protein>
    <recommendedName>
        <fullName evidence="4">Lipoprotein</fullName>
    </recommendedName>
</protein>
<feature type="chain" id="PRO_5040787006" description="Lipoprotein" evidence="1">
    <location>
        <begin position="25"/>
        <end position="248"/>
    </location>
</feature>
<dbReference type="Proteomes" id="UP001139461">
    <property type="component" value="Unassembled WGS sequence"/>
</dbReference>
<keyword evidence="1" id="KW-0732">Signal</keyword>